<feature type="transmembrane region" description="Helical" evidence="1">
    <location>
        <begin position="293"/>
        <end position="313"/>
    </location>
</feature>
<evidence type="ECO:0008006" key="4">
    <source>
        <dbReference type="Google" id="ProtNLM"/>
    </source>
</evidence>
<reference evidence="3" key="1">
    <citation type="journal article" date="2019" name="Int. J. Syst. Evol. Microbiol.">
        <title>The Global Catalogue of Microorganisms (GCM) 10K type strain sequencing project: providing services to taxonomists for standard genome sequencing and annotation.</title>
        <authorList>
            <consortium name="The Broad Institute Genomics Platform"/>
            <consortium name="The Broad Institute Genome Sequencing Center for Infectious Disease"/>
            <person name="Wu L."/>
            <person name="Ma J."/>
        </authorList>
    </citation>
    <scope>NUCLEOTIDE SEQUENCE [LARGE SCALE GENOMIC DNA]</scope>
    <source>
        <strain evidence="3">KCTC 23917</strain>
    </source>
</reference>
<keyword evidence="1" id="KW-1133">Transmembrane helix</keyword>
<gene>
    <name evidence="2" type="ORF">GCM10010946_09070</name>
</gene>
<evidence type="ECO:0000313" key="3">
    <source>
        <dbReference type="Proteomes" id="UP000653343"/>
    </source>
</evidence>
<name>A0ABQ2XUX0_9BURK</name>
<dbReference type="InterPro" id="IPR001902">
    <property type="entry name" value="SLC26A/SulP_fam"/>
</dbReference>
<feature type="transmembrane region" description="Helical" evidence="1">
    <location>
        <begin position="161"/>
        <end position="179"/>
    </location>
</feature>
<feature type="transmembrane region" description="Helical" evidence="1">
    <location>
        <begin position="72"/>
        <end position="91"/>
    </location>
</feature>
<evidence type="ECO:0000313" key="2">
    <source>
        <dbReference type="EMBL" id="GGX34109.1"/>
    </source>
</evidence>
<feature type="transmembrane region" description="Helical" evidence="1">
    <location>
        <begin position="38"/>
        <end position="60"/>
    </location>
</feature>
<feature type="transmembrane region" description="Helical" evidence="1">
    <location>
        <begin position="395"/>
        <end position="415"/>
    </location>
</feature>
<proteinExistence type="predicted"/>
<dbReference type="EMBL" id="BMYU01000002">
    <property type="protein sequence ID" value="GGX34109.1"/>
    <property type="molecule type" value="Genomic_DNA"/>
</dbReference>
<dbReference type="PANTHER" id="PTHR11814">
    <property type="entry name" value="SULFATE TRANSPORTER"/>
    <property type="match status" value="1"/>
</dbReference>
<keyword evidence="1" id="KW-0812">Transmembrane</keyword>
<keyword evidence="1" id="KW-0472">Membrane</keyword>
<feature type="transmembrane region" description="Helical" evidence="1">
    <location>
        <begin position="129"/>
        <end position="149"/>
    </location>
</feature>
<feature type="transmembrane region" description="Helical" evidence="1">
    <location>
        <begin position="97"/>
        <end position="117"/>
    </location>
</feature>
<feature type="transmembrane region" description="Helical" evidence="1">
    <location>
        <begin position="358"/>
        <end position="375"/>
    </location>
</feature>
<protein>
    <recommendedName>
        <fullName evidence="4">SLC26A/SulP transporter domain-containing protein</fullName>
    </recommendedName>
</protein>
<dbReference type="Proteomes" id="UP000653343">
    <property type="component" value="Unassembled WGS sequence"/>
</dbReference>
<feature type="transmembrane region" description="Helical" evidence="1">
    <location>
        <begin position="333"/>
        <end position="352"/>
    </location>
</feature>
<feature type="transmembrane region" description="Helical" evidence="1">
    <location>
        <begin position="7"/>
        <end position="26"/>
    </location>
</feature>
<dbReference type="RefSeq" id="WP_189355867.1">
    <property type="nucleotide sequence ID" value="NZ_BMYU01000002.1"/>
</dbReference>
<comment type="caution">
    <text evidence="2">The sequence shown here is derived from an EMBL/GenBank/DDBJ whole genome shotgun (WGS) entry which is preliminary data.</text>
</comment>
<sequence length="533" mass="57288">MNKNKGMSQVIADCAIGGLAALIYVGEYLGQGAIANKAFNTGSVTALMTAAIGTLLVILFSARRNPLTGPRFLSVVCYAMILEYALTLPAIKVGGAMSAFIVASLCVTFSGVILLVIGYMNWTDRLRSFMSIPALSALAFIVATTTISGQISGMNQCSESVAWPALAVASTVIAISFGIKYRLQPGTMLYRSRLFISIVIGSLVYFAWRNYAPTPALCSTVSQIHGGEIANALLGFWRWPWQKLAFLSDIQVILTLFSGSAILALLCLIDTLSAASSLASDEGQPDAMVRNELLANAWGNTVFGTLGLLPISISLSRSRTISELKPADSKIPAISHSAFLLLLIFFLIGLQWPLLDYLPKAVIAGTLVVVSVEMLDEKSVLLWRTALGASKARKALVNGLWIFLLAVSIAVLMAIGPWSKLAVTVAFLAAVIVSLTGLLLAPKQKTPNKGVFSGRLHFLNIGSHMRRWKAGEHRSIDLSMTQAIDFTAACAIRDITRAQARNTQILIGENTGKEVSEILEVLCPESLKPYRTE</sequence>
<organism evidence="2 3">
    <name type="scientific">Undibacterium squillarum</name>
    <dbReference type="NCBI Taxonomy" id="1131567"/>
    <lineage>
        <taxon>Bacteria</taxon>
        <taxon>Pseudomonadati</taxon>
        <taxon>Pseudomonadota</taxon>
        <taxon>Betaproteobacteria</taxon>
        <taxon>Burkholderiales</taxon>
        <taxon>Oxalobacteraceae</taxon>
        <taxon>Undibacterium</taxon>
    </lineage>
</organism>
<feature type="transmembrane region" description="Helical" evidence="1">
    <location>
        <begin position="421"/>
        <end position="441"/>
    </location>
</feature>
<keyword evidence="3" id="KW-1185">Reference proteome</keyword>
<evidence type="ECO:0000256" key="1">
    <source>
        <dbReference type="SAM" id="Phobius"/>
    </source>
</evidence>
<accession>A0ABQ2XUX0</accession>
<feature type="transmembrane region" description="Helical" evidence="1">
    <location>
        <begin position="252"/>
        <end position="273"/>
    </location>
</feature>